<dbReference type="InterPro" id="IPR036779">
    <property type="entry name" value="LysM_dom_sf"/>
</dbReference>
<dbReference type="SUPFAM" id="SSF53955">
    <property type="entry name" value="Lysozyme-like"/>
    <property type="match status" value="1"/>
</dbReference>
<dbReference type="PROSITE" id="PS51257">
    <property type="entry name" value="PROKAR_LIPOPROTEIN"/>
    <property type="match status" value="1"/>
</dbReference>
<dbReference type="AlphaFoldDB" id="A0A9X4RP36"/>
<dbReference type="Gene3D" id="1.10.530.10">
    <property type="match status" value="1"/>
</dbReference>
<dbReference type="PROSITE" id="PS51782">
    <property type="entry name" value="LYSM"/>
    <property type="match status" value="1"/>
</dbReference>
<dbReference type="Pfam" id="PF01476">
    <property type="entry name" value="LysM"/>
    <property type="match status" value="1"/>
</dbReference>
<dbReference type="RefSeq" id="WP_307631797.1">
    <property type="nucleotide sequence ID" value="NZ_JAPHEH010000001.1"/>
</dbReference>
<dbReference type="Pfam" id="PF01464">
    <property type="entry name" value="SLT"/>
    <property type="match status" value="1"/>
</dbReference>
<dbReference type="Proteomes" id="UP001154240">
    <property type="component" value="Unassembled WGS sequence"/>
</dbReference>
<reference evidence="4" key="2">
    <citation type="submission" date="2022-10" db="EMBL/GenBank/DDBJ databases">
        <authorList>
            <person name="Aronson H.S."/>
        </authorList>
    </citation>
    <scope>NUCLEOTIDE SEQUENCE</scope>
    <source>
        <strain evidence="4">RS19-109</strain>
    </source>
</reference>
<evidence type="ECO:0000259" key="3">
    <source>
        <dbReference type="PROSITE" id="PS51782"/>
    </source>
</evidence>
<feature type="region of interest" description="Disordered" evidence="2">
    <location>
        <begin position="46"/>
        <end position="81"/>
    </location>
</feature>
<dbReference type="SMART" id="SM00257">
    <property type="entry name" value="LysM"/>
    <property type="match status" value="1"/>
</dbReference>
<accession>A0A9X4RP36</accession>
<dbReference type="Gene3D" id="3.10.350.10">
    <property type="entry name" value="LysM domain"/>
    <property type="match status" value="1"/>
</dbReference>
<evidence type="ECO:0000256" key="2">
    <source>
        <dbReference type="SAM" id="MobiDB-lite"/>
    </source>
</evidence>
<comment type="caution">
    <text evidence="4">The sequence shown here is derived from an EMBL/GenBank/DDBJ whole genome shotgun (WGS) entry which is preliminary data.</text>
</comment>
<organism evidence="4 5">
    <name type="scientific">Thiovibrio frasassiensis</name>
    <dbReference type="NCBI Taxonomy" id="2984131"/>
    <lineage>
        <taxon>Bacteria</taxon>
        <taxon>Pseudomonadati</taxon>
        <taxon>Thermodesulfobacteriota</taxon>
        <taxon>Desulfobulbia</taxon>
        <taxon>Desulfobulbales</taxon>
        <taxon>Thiovibrionaceae</taxon>
        <taxon>Thiovibrio</taxon>
    </lineage>
</organism>
<dbReference type="CDD" id="cd16894">
    <property type="entry name" value="MltD-like"/>
    <property type="match status" value="1"/>
</dbReference>
<dbReference type="CDD" id="cd00118">
    <property type="entry name" value="LysM"/>
    <property type="match status" value="1"/>
</dbReference>
<feature type="compositionally biased region" description="Basic residues" evidence="2">
    <location>
        <begin position="462"/>
        <end position="480"/>
    </location>
</feature>
<dbReference type="SUPFAM" id="SSF54106">
    <property type="entry name" value="LysM domain"/>
    <property type="match status" value="1"/>
</dbReference>
<proteinExistence type="inferred from homology"/>
<dbReference type="InterPro" id="IPR008258">
    <property type="entry name" value="Transglycosylase_SLT_dom_1"/>
</dbReference>
<dbReference type="InterPro" id="IPR018392">
    <property type="entry name" value="LysM"/>
</dbReference>
<dbReference type="PANTHER" id="PTHR37423:SF2">
    <property type="entry name" value="MEMBRANE-BOUND LYTIC MUREIN TRANSGLYCOSYLASE C"/>
    <property type="match status" value="1"/>
</dbReference>
<keyword evidence="5" id="KW-1185">Reference proteome</keyword>
<reference evidence="4" key="1">
    <citation type="journal article" date="2022" name="bioRxiv">
        <title>Thiovibrio frasassiensisgen. nov., sp. nov., an autotrophic, elemental sulfur disproportionating bacterium isolated from sulfidic karst sediment, and proposal of Thiovibrionaceae fam. nov.</title>
        <authorList>
            <person name="Aronson H."/>
            <person name="Thomas C."/>
            <person name="Bhattacharyya M."/>
            <person name="Eckstein S."/>
            <person name="Jensen S."/>
            <person name="Barco R."/>
            <person name="Macalady J."/>
            <person name="Amend J."/>
        </authorList>
    </citation>
    <scope>NUCLEOTIDE SEQUENCE</scope>
    <source>
        <strain evidence="4">RS19-109</strain>
    </source>
</reference>
<protein>
    <submittedName>
        <fullName evidence="4">Transglycosylase SLT domain-containing protein</fullName>
    </submittedName>
</protein>
<name>A0A9X4RP36_9BACT</name>
<evidence type="ECO:0000256" key="1">
    <source>
        <dbReference type="ARBA" id="ARBA00007734"/>
    </source>
</evidence>
<comment type="similarity">
    <text evidence="1">Belongs to the transglycosylase Slt family.</text>
</comment>
<dbReference type="InterPro" id="IPR023346">
    <property type="entry name" value="Lysozyme-like_dom_sf"/>
</dbReference>
<evidence type="ECO:0000313" key="5">
    <source>
        <dbReference type="Proteomes" id="UP001154240"/>
    </source>
</evidence>
<dbReference type="EMBL" id="JAPHEH010000001">
    <property type="protein sequence ID" value="MDG4474817.1"/>
    <property type="molecule type" value="Genomic_DNA"/>
</dbReference>
<feature type="region of interest" description="Disordered" evidence="2">
    <location>
        <begin position="457"/>
        <end position="519"/>
    </location>
</feature>
<feature type="domain" description="LysM" evidence="3">
    <location>
        <begin position="381"/>
        <end position="424"/>
    </location>
</feature>
<evidence type="ECO:0000313" key="4">
    <source>
        <dbReference type="EMBL" id="MDG4474817.1"/>
    </source>
</evidence>
<sequence>MRTHSFFFELLPRALPRLFVVLATGALAMSGFTGCAPLAHPNNAMAAPETAPRAQKENVARLQPEVPPAAAEEPDPQTASPQALNLAVSPEIRELAQLSAWDVLPLLTPEEEVEPYDFPITINDQVEYYLDFFQNRHRKTFTKWLARSSRYLPMIKKELALAGLPEDLAYLPMIESGFNPTVSSPASAVGTWQFMRATGRSYGLKVNAYEDERRDPVKSTKAAVAYLSNLYKEFDSWHLAVAAYNAGEGRIRRAMKQSDTDDFWEIAQGQYIHSETKLYVPQLIAAIMIAKDPGKYGFDDIDYDEPLAYETVRVPRGTPIKAVAVACNLPDEEILILNRQLSKAITPPSQADYPLRVPPGKRDLVNKNLPKVRSVKVLEFNDHVVKRGETLTTISRKYKLSKTTLLKANNLERERLSLGQHLRIPHQTTAYKLSDEPLHLAQAGASVPLLSMHMELTDTPAGKKKNAKRLKKETRTKTSAKRTAASPGKRKKPSGPTVKEKTKKSPTPSPKKSSAKKKK</sequence>
<dbReference type="PANTHER" id="PTHR37423">
    <property type="entry name" value="SOLUBLE LYTIC MUREIN TRANSGLYCOSYLASE-RELATED"/>
    <property type="match status" value="1"/>
</dbReference>
<gene>
    <name evidence="4" type="ORF">OLX77_01415</name>
</gene>